<accession>A0ABV9XIV8</accession>
<keyword evidence="2" id="KW-1185">Reference proteome</keyword>
<dbReference type="Proteomes" id="UP001595829">
    <property type="component" value="Unassembled WGS sequence"/>
</dbReference>
<dbReference type="RefSeq" id="WP_345686427.1">
    <property type="nucleotide sequence ID" value="NZ_BAABIT010000001.1"/>
</dbReference>
<name>A0ABV9XIV8_9ACTN</name>
<evidence type="ECO:0000313" key="1">
    <source>
        <dbReference type="EMBL" id="MFC5024306.1"/>
    </source>
</evidence>
<dbReference type="Pfam" id="PF05402">
    <property type="entry name" value="PqqD"/>
    <property type="match status" value="1"/>
</dbReference>
<dbReference type="InterPro" id="IPR008792">
    <property type="entry name" value="PQQD"/>
</dbReference>
<gene>
    <name evidence="1" type="ORF">ACFPM3_19445</name>
</gene>
<comment type="caution">
    <text evidence="1">The sequence shown here is derived from an EMBL/GenBank/DDBJ whole genome shotgun (WGS) entry which is preliminary data.</text>
</comment>
<proteinExistence type="predicted"/>
<evidence type="ECO:0000313" key="2">
    <source>
        <dbReference type="Proteomes" id="UP001595829"/>
    </source>
</evidence>
<reference evidence="2" key="1">
    <citation type="journal article" date="2019" name="Int. J. Syst. Evol. Microbiol.">
        <title>The Global Catalogue of Microorganisms (GCM) 10K type strain sequencing project: providing services to taxonomists for standard genome sequencing and annotation.</title>
        <authorList>
            <consortium name="The Broad Institute Genomics Platform"/>
            <consortium name="The Broad Institute Genome Sequencing Center for Infectious Disease"/>
            <person name="Wu L."/>
            <person name="Ma J."/>
        </authorList>
    </citation>
    <scope>NUCLEOTIDE SEQUENCE [LARGE SCALE GENOMIC DNA]</scope>
    <source>
        <strain evidence="2">CGMCC 4.1648</strain>
    </source>
</reference>
<protein>
    <submittedName>
        <fullName evidence="1">PqqD family peptide modification chaperone</fullName>
    </submittedName>
</protein>
<dbReference type="EMBL" id="JBHSJD010000014">
    <property type="protein sequence ID" value="MFC5024306.1"/>
    <property type="molecule type" value="Genomic_DNA"/>
</dbReference>
<sequence length="94" mass="10228">MSDLLYAKAPGLRTRPVEAAGALMVFTPDKPKVHWLNLAGWYLFELSDGTGEETIAAEYAEAVAGQIPRDEALRQAHDCLADLVRRGILVTTSS</sequence>
<organism evidence="1 2">
    <name type="scientific">Streptomyces coeruleoprunus</name>
    <dbReference type="NCBI Taxonomy" id="285563"/>
    <lineage>
        <taxon>Bacteria</taxon>
        <taxon>Bacillati</taxon>
        <taxon>Actinomycetota</taxon>
        <taxon>Actinomycetes</taxon>
        <taxon>Kitasatosporales</taxon>
        <taxon>Streptomycetaceae</taxon>
        <taxon>Streptomyces</taxon>
    </lineage>
</organism>